<dbReference type="AGR" id="Xenbase:XB-GENE-5873924"/>
<dbReference type="PRINTS" id="PR01638">
    <property type="entry name" value="MHCCLASSI"/>
</dbReference>
<keyword evidence="12" id="KW-1185">Reference proteome</keyword>
<dbReference type="Proteomes" id="UP000008143">
    <property type="component" value="Chromosome 3"/>
</dbReference>
<dbReference type="InterPro" id="IPR011162">
    <property type="entry name" value="MHC_I/II-like_Ag-recog"/>
</dbReference>
<dbReference type="KEGG" id="xtr:100127707"/>
<dbReference type="Reactome" id="R-XTR-983170">
    <property type="pathway name" value="Antigen Presentation: Folding, assembly and peptide loading of class I MHC"/>
</dbReference>
<comment type="subcellular location">
    <subcellularLocation>
        <location evidence="1">Cell membrane</location>
    </subcellularLocation>
</comment>
<keyword evidence="8" id="KW-0812">Transmembrane</keyword>
<dbReference type="InterPro" id="IPR037055">
    <property type="entry name" value="MHC_I-like_Ag-recog_sf"/>
</dbReference>
<feature type="signal peptide" evidence="9">
    <location>
        <begin position="1"/>
        <end position="18"/>
    </location>
</feature>
<evidence type="ECO:0000256" key="9">
    <source>
        <dbReference type="SAM" id="SignalP"/>
    </source>
</evidence>
<dbReference type="InterPro" id="IPR007110">
    <property type="entry name" value="Ig-like_dom"/>
</dbReference>
<dbReference type="SUPFAM" id="SSF48726">
    <property type="entry name" value="Immunoglobulin"/>
    <property type="match status" value="1"/>
</dbReference>
<evidence type="ECO:0000256" key="6">
    <source>
        <dbReference type="ARBA" id="ARBA00023180"/>
    </source>
</evidence>
<dbReference type="Gene3D" id="3.30.500.10">
    <property type="entry name" value="MHC class I-like antigen recognition-like"/>
    <property type="match status" value="1"/>
</dbReference>
<dbReference type="OMA" id="HYQNCHT"/>
<evidence type="ECO:0000256" key="5">
    <source>
        <dbReference type="ARBA" id="ARBA00023157"/>
    </source>
</evidence>
<keyword evidence="5" id="KW-1015">Disulfide bond</keyword>
<evidence type="ECO:0000313" key="11">
    <source>
        <dbReference type="Ensembl" id="ENSXETP00000075797"/>
    </source>
</evidence>
<dbReference type="GO" id="GO:0006955">
    <property type="term" value="P:immune response"/>
    <property type="evidence" value="ECO:0000318"/>
    <property type="project" value="GO_Central"/>
</dbReference>
<organism evidence="11">
    <name type="scientific">Xenopus tropicalis</name>
    <name type="common">Western clawed frog</name>
    <name type="synonym">Silurana tropicalis</name>
    <dbReference type="NCBI Taxonomy" id="8364"/>
    <lineage>
        <taxon>Eukaryota</taxon>
        <taxon>Metazoa</taxon>
        <taxon>Chordata</taxon>
        <taxon>Craniata</taxon>
        <taxon>Vertebrata</taxon>
        <taxon>Euteleostomi</taxon>
        <taxon>Amphibia</taxon>
        <taxon>Batrachia</taxon>
        <taxon>Anura</taxon>
        <taxon>Pipoidea</taxon>
        <taxon>Pipidae</taxon>
        <taxon>Xenopodinae</taxon>
        <taxon>Xenopus</taxon>
        <taxon>Silurana</taxon>
    </lineage>
</organism>
<dbReference type="GeneTree" id="ENSGT01120000271825"/>
<dbReference type="InterPro" id="IPR036179">
    <property type="entry name" value="Ig-like_dom_sf"/>
</dbReference>
<sequence length="325" mass="37337">MLGRLLLLVCLLVPSVRPAAHTLHYAFTLVSNSAGQSYFVVAFVDDAQIGRYSSDTQKVEPLLDWMKERLEPQHWETMTSWGKHYQNCHTKDMGFFIDRFNNTYGDRGPFIYQVNFACEVHEDGGVSGHEAFAFNGNEFMFFDKGNMRFVPVRREAEVIAQVWNGQQFSAIKHKNHMEQDCVQWMALYLRYGKGRLEKKVQPTVKVFSRESDGATKLHCWVYGFYPRDVDVRWVRNGTEEDSEEHKEILPNPDGTYQIRITLTMQPADVDSYSCHVDHSSVNGTQIYKLPEPDKRGHVIVIACVAVVFIMAVAVVVAAVLKFKRR</sequence>
<reference evidence="13" key="1">
    <citation type="journal article" date="2002" name="Dev. Dyn.">
        <title>Genetic and genomic tools for Xenopus research: The NIH Xenopus initiative.</title>
        <authorList>
            <person name="Klein S.L."/>
            <person name="Strausberg R.L."/>
            <person name="Wagner L."/>
            <person name="Pontius J."/>
            <person name="Clifton S.W."/>
            <person name="Richardson P."/>
        </authorList>
    </citation>
    <scope>NUCLEOTIDE SEQUENCE</scope>
</reference>
<dbReference type="Pfam" id="PF07654">
    <property type="entry name" value="C1-set"/>
    <property type="match status" value="1"/>
</dbReference>
<dbReference type="InterPro" id="IPR050208">
    <property type="entry name" value="MHC_class-I_related"/>
</dbReference>
<dbReference type="PROSITE" id="PS00290">
    <property type="entry name" value="IG_MHC"/>
    <property type="match status" value="1"/>
</dbReference>
<feature type="domain" description="Ig-like" evidence="10">
    <location>
        <begin position="202"/>
        <end position="290"/>
    </location>
</feature>
<dbReference type="GeneID" id="100127707"/>
<reference evidence="11" key="2">
    <citation type="journal article" date="2010" name="Science">
        <title>The genome of the Western clawed frog Xenopus tropicalis.</title>
        <authorList>
            <person name="Hellsten U."/>
            <person name="Harland R.M."/>
            <person name="Gilchrist M.J."/>
            <person name="Hendrix D."/>
            <person name="Jurka J."/>
            <person name="Kapitonov V."/>
            <person name="Ovcharenko I."/>
            <person name="Putnam N.H."/>
            <person name="Shu S."/>
            <person name="Taher L."/>
            <person name="Blitz I.L."/>
            <person name="Blumberg B."/>
            <person name="Dichmann D.S."/>
            <person name="Dubchak I."/>
            <person name="Amaya E."/>
            <person name="Detter J.C."/>
            <person name="Fletcher R."/>
            <person name="Gerhard D.S."/>
            <person name="Goodstein D."/>
            <person name="Graves T."/>
            <person name="Grigoriev I.V."/>
            <person name="Grimwood J."/>
            <person name="Kawashima T."/>
            <person name="Lindquist E."/>
            <person name="Lucas S.M."/>
            <person name="Mead P.E."/>
            <person name="Mitros T."/>
            <person name="Ogino H."/>
            <person name="Ohta Y."/>
            <person name="Poliakov A.V."/>
            <person name="Pollet N."/>
            <person name="Robert J."/>
            <person name="Salamov A."/>
            <person name="Sater A.K."/>
            <person name="Schmutz J."/>
            <person name="Terry A."/>
            <person name="Vize P.D."/>
            <person name="Warren W.C."/>
            <person name="Wells D."/>
            <person name="Wills A."/>
            <person name="Wilson R.K."/>
            <person name="Zimmerman L.B."/>
            <person name="Zorn A.M."/>
            <person name="Grainger R."/>
            <person name="Grammer T."/>
            <person name="Khokha M.K."/>
            <person name="Richardson P.M."/>
            <person name="Rokhsar D.S."/>
        </authorList>
    </citation>
    <scope>NUCLEOTIDE SEQUENCE [LARGE SCALE GENOMIC DNA]</scope>
    <source>
        <strain evidence="11">Nigerian</strain>
    </source>
</reference>
<keyword evidence="3 9" id="KW-0732">Signal</keyword>
<dbReference type="PROSITE" id="PS50835">
    <property type="entry name" value="IG_LIKE"/>
    <property type="match status" value="1"/>
</dbReference>
<proteinExistence type="inferred from homology"/>
<name>A0A6I8R1D6_XENTR</name>
<dbReference type="FunFam" id="2.60.40.10:FF:000204">
    <property type="entry name" value="Major histocompatibility complex, class I-related protein"/>
    <property type="match status" value="1"/>
</dbReference>
<dbReference type="PANTHER" id="PTHR16675">
    <property type="entry name" value="MHC CLASS I-RELATED"/>
    <property type="match status" value="1"/>
</dbReference>
<dbReference type="GO" id="GO:0009897">
    <property type="term" value="C:external side of plasma membrane"/>
    <property type="evidence" value="ECO:0000318"/>
    <property type="project" value="GO_Central"/>
</dbReference>
<evidence type="ECO:0000313" key="14">
    <source>
        <dbReference type="Xenbase" id="XB-GENE-5873924"/>
    </source>
</evidence>
<dbReference type="Gene3D" id="2.60.40.10">
    <property type="entry name" value="Immunoglobulins"/>
    <property type="match status" value="1"/>
</dbReference>
<evidence type="ECO:0000313" key="12">
    <source>
        <dbReference type="Proteomes" id="UP000008143"/>
    </source>
</evidence>
<dbReference type="Reactome" id="R-XTR-6798695">
    <property type="pathway name" value="Neutrophil degranulation"/>
</dbReference>
<dbReference type="InterPro" id="IPR003597">
    <property type="entry name" value="Ig_C1-set"/>
</dbReference>
<dbReference type="Xenbase" id="XB-GENE-5873924">
    <property type="gene designation" value="mhc1-uda"/>
</dbReference>
<feature type="transmembrane region" description="Helical" evidence="8">
    <location>
        <begin position="298"/>
        <end position="320"/>
    </location>
</feature>
<dbReference type="PANTHER" id="PTHR16675:SF284">
    <property type="entry name" value="MAJOR HISTOCOMPATIBILITY COMPLEX CLASS I ANTIGEN PRECURSOR"/>
    <property type="match status" value="1"/>
</dbReference>
<evidence type="ECO:0000256" key="1">
    <source>
        <dbReference type="ARBA" id="ARBA00004236"/>
    </source>
</evidence>
<evidence type="ECO:0000256" key="7">
    <source>
        <dbReference type="RuleBase" id="RU004439"/>
    </source>
</evidence>
<reference evidence="13" key="4">
    <citation type="submission" date="2025-04" db="UniProtKB">
        <authorList>
            <consortium name="RefSeq"/>
        </authorList>
    </citation>
    <scope>IDENTIFICATION</scope>
</reference>
<keyword evidence="2" id="KW-1003">Cell membrane</keyword>
<gene>
    <name evidence="14" type="primary">mhc1-uda</name>
    <name evidence="13" type="synonym">LOC100127707</name>
    <name evidence="14" type="synonym">mhc1b-uda</name>
    <name evidence="11" type="synonym">XB5873923</name>
</gene>
<dbReference type="InterPro" id="IPR001039">
    <property type="entry name" value="MHC_I_a_a1/a2"/>
</dbReference>
<keyword evidence="6" id="KW-0325">Glycoprotein</keyword>
<dbReference type="Bgee" id="ENSXETG00000035146">
    <property type="expression patterns" value="Expressed in skeletal muscle tissue and 15 other cell types or tissues"/>
</dbReference>
<dbReference type="InterPro" id="IPR003006">
    <property type="entry name" value="Ig/MHC_CS"/>
</dbReference>
<dbReference type="OrthoDB" id="8936120at2759"/>
<accession>A0A6I8R1D6</accession>
<dbReference type="SMART" id="SM00407">
    <property type="entry name" value="IGc1"/>
    <property type="match status" value="1"/>
</dbReference>
<feature type="chain" id="PRO_5033207765" evidence="9 13">
    <location>
        <begin position="19"/>
        <end position="325"/>
    </location>
</feature>
<dbReference type="Pfam" id="PF00129">
    <property type="entry name" value="MHC_I"/>
    <property type="match status" value="1"/>
</dbReference>
<evidence type="ECO:0000259" key="10">
    <source>
        <dbReference type="PROSITE" id="PS50835"/>
    </source>
</evidence>
<dbReference type="Ensembl" id="ENSXETT00000081199">
    <property type="protein sequence ID" value="ENSXETP00000075797"/>
    <property type="gene ID" value="ENSXETG00000035146"/>
</dbReference>
<evidence type="ECO:0000313" key="13">
    <source>
        <dbReference type="RefSeq" id="NP_001265363.1"/>
    </source>
</evidence>
<dbReference type="RefSeq" id="NP_001265363.1">
    <property type="nucleotide sequence ID" value="NM_001278434.1"/>
</dbReference>
<evidence type="ECO:0000256" key="4">
    <source>
        <dbReference type="ARBA" id="ARBA00023136"/>
    </source>
</evidence>
<keyword evidence="8" id="KW-1133">Transmembrane helix</keyword>
<dbReference type="InterPro" id="IPR013783">
    <property type="entry name" value="Ig-like_fold"/>
</dbReference>
<keyword evidence="4 8" id="KW-0472">Membrane</keyword>
<reference evidence="11" key="3">
    <citation type="submission" date="2020-05" db="UniProtKB">
        <authorList>
            <consortium name="Ensembl"/>
        </authorList>
    </citation>
    <scope>IDENTIFICATION</scope>
</reference>
<dbReference type="AlphaFoldDB" id="A0A6I8R1D6"/>
<evidence type="ECO:0000256" key="3">
    <source>
        <dbReference type="ARBA" id="ARBA00022729"/>
    </source>
</evidence>
<dbReference type="GO" id="GO:0005615">
    <property type="term" value="C:extracellular space"/>
    <property type="evidence" value="ECO:0000318"/>
    <property type="project" value="GO_Central"/>
</dbReference>
<dbReference type="SUPFAM" id="SSF54452">
    <property type="entry name" value="MHC antigen-recognition domain"/>
    <property type="match status" value="1"/>
</dbReference>
<dbReference type="InterPro" id="IPR011161">
    <property type="entry name" value="MHC_I-like_Ag-recog"/>
</dbReference>
<protein>
    <submittedName>
        <fullName evidence="11 13">Major histocompatibility complex class I antigen precursor</fullName>
    </submittedName>
</protein>
<comment type="similarity">
    <text evidence="7">Belongs to the MHC class I family.</text>
</comment>
<dbReference type="FunFam" id="3.30.500.10:FF:000003">
    <property type="entry name" value="IgG receptor FcRn large subunit p51"/>
    <property type="match status" value="1"/>
</dbReference>
<dbReference type="CTD" id="100127707"/>
<evidence type="ECO:0000256" key="8">
    <source>
        <dbReference type="SAM" id="Phobius"/>
    </source>
</evidence>
<evidence type="ECO:0000256" key="2">
    <source>
        <dbReference type="ARBA" id="ARBA00022475"/>
    </source>
</evidence>